<organism evidence="9 10">
    <name type="scientific">Rossellomorea oryzaecorticis</name>
    <dbReference type="NCBI Taxonomy" id="1396505"/>
    <lineage>
        <taxon>Bacteria</taxon>
        <taxon>Bacillati</taxon>
        <taxon>Bacillota</taxon>
        <taxon>Bacilli</taxon>
        <taxon>Bacillales</taxon>
        <taxon>Bacillaceae</taxon>
        <taxon>Rossellomorea</taxon>
    </lineage>
</organism>
<protein>
    <submittedName>
        <fullName evidence="9">GerAB/ArcD/ProY family transporter</fullName>
    </submittedName>
</protein>
<dbReference type="EMBL" id="JBBYAF010000015">
    <property type="protein sequence ID" value="MEL3972496.1"/>
    <property type="molecule type" value="Genomic_DNA"/>
</dbReference>
<evidence type="ECO:0000256" key="6">
    <source>
        <dbReference type="ARBA" id="ARBA00022989"/>
    </source>
</evidence>
<feature type="transmembrane region" description="Helical" evidence="8">
    <location>
        <begin position="226"/>
        <end position="246"/>
    </location>
</feature>
<feature type="transmembrane region" description="Helical" evidence="8">
    <location>
        <begin position="20"/>
        <end position="38"/>
    </location>
</feature>
<evidence type="ECO:0000256" key="5">
    <source>
        <dbReference type="ARBA" id="ARBA00022692"/>
    </source>
</evidence>
<name>A0ABU9K8R6_9BACI</name>
<evidence type="ECO:0000256" key="7">
    <source>
        <dbReference type="ARBA" id="ARBA00023136"/>
    </source>
</evidence>
<sequence length="368" mass="42326">MNRGEMMQAIPERRKISPFLVFFLIHSIQVGGGVLGFQRVIAKNAGYDGWISVIIAGIFTHILVFIMYVLLDKSGGDLVSAHTLAFGKWIGKIFDTVFVIYFSLLVITILRTYIEVLQVWMYPRLSTFIFALSFFILCYYFVRGGVRIIAGTAFFGTLLPSYLLLTFAFTFPFSDYRNILPVFDHSLKDILISTKNMSLTYLGYEAILLLYPFIKNAKKSQKYAHWGLFTTTAVYTLIALISFAFFSEKQLEKTVWATLSMWKIVEMPFVERFEYIGIANWCLVILPNVCITLWCASRILKRMTPLKHRHSLVIIILICLSTLTLFTTRTQVNFLNDIAGQIGFYINFIYIPILLVLVILMKKVRKKS</sequence>
<dbReference type="Pfam" id="PF03845">
    <property type="entry name" value="Spore_permease"/>
    <property type="match status" value="1"/>
</dbReference>
<keyword evidence="6 8" id="KW-1133">Transmembrane helix</keyword>
<gene>
    <name evidence="9" type="ORF">AAEO50_09405</name>
</gene>
<keyword evidence="7 8" id="KW-0472">Membrane</keyword>
<feature type="transmembrane region" description="Helical" evidence="8">
    <location>
        <begin position="120"/>
        <end position="142"/>
    </location>
</feature>
<evidence type="ECO:0000256" key="3">
    <source>
        <dbReference type="ARBA" id="ARBA00022448"/>
    </source>
</evidence>
<evidence type="ECO:0000256" key="2">
    <source>
        <dbReference type="ARBA" id="ARBA00007998"/>
    </source>
</evidence>
<comment type="similarity">
    <text evidence="2">Belongs to the amino acid-polyamine-organocation (APC) superfamily. Spore germination protein (SGP) (TC 2.A.3.9) family.</text>
</comment>
<accession>A0ABU9K8R6</accession>
<keyword evidence="10" id="KW-1185">Reference proteome</keyword>
<dbReference type="PANTHER" id="PTHR34975">
    <property type="entry name" value="SPORE GERMINATION PROTEIN A2"/>
    <property type="match status" value="1"/>
</dbReference>
<comment type="caution">
    <text evidence="9">The sequence shown here is derived from an EMBL/GenBank/DDBJ whole genome shotgun (WGS) entry which is preliminary data.</text>
</comment>
<proteinExistence type="inferred from homology"/>
<evidence type="ECO:0000256" key="4">
    <source>
        <dbReference type="ARBA" id="ARBA00022544"/>
    </source>
</evidence>
<reference evidence="9 10" key="1">
    <citation type="submission" date="2024-04" db="EMBL/GenBank/DDBJ databases">
        <title>Bacillus oryzaecorticis sp. nov., a moderately halophilic bacterium isolated from rice husks.</title>
        <authorList>
            <person name="Zhu H.-S."/>
        </authorList>
    </citation>
    <scope>NUCLEOTIDE SEQUENCE [LARGE SCALE GENOMIC DNA]</scope>
    <source>
        <strain evidence="9 10">ZC255</strain>
    </source>
</reference>
<comment type="subcellular location">
    <subcellularLocation>
        <location evidence="1">Membrane</location>
        <topology evidence="1">Multi-pass membrane protein</topology>
    </subcellularLocation>
</comment>
<dbReference type="InterPro" id="IPR004761">
    <property type="entry name" value="Spore_GerAB"/>
</dbReference>
<feature type="transmembrane region" description="Helical" evidence="8">
    <location>
        <begin position="50"/>
        <end position="71"/>
    </location>
</feature>
<keyword evidence="3" id="KW-0813">Transport</keyword>
<dbReference type="Gene3D" id="1.20.1740.10">
    <property type="entry name" value="Amino acid/polyamine transporter I"/>
    <property type="match status" value="1"/>
</dbReference>
<evidence type="ECO:0000313" key="10">
    <source>
        <dbReference type="Proteomes" id="UP001389717"/>
    </source>
</evidence>
<feature type="transmembrane region" description="Helical" evidence="8">
    <location>
        <begin position="278"/>
        <end position="300"/>
    </location>
</feature>
<feature type="transmembrane region" description="Helical" evidence="8">
    <location>
        <begin position="92"/>
        <end position="114"/>
    </location>
</feature>
<evidence type="ECO:0000313" key="9">
    <source>
        <dbReference type="EMBL" id="MEL3972496.1"/>
    </source>
</evidence>
<feature type="transmembrane region" description="Helical" evidence="8">
    <location>
        <begin position="149"/>
        <end position="170"/>
    </location>
</feature>
<feature type="transmembrane region" description="Helical" evidence="8">
    <location>
        <begin position="312"/>
        <end position="330"/>
    </location>
</feature>
<dbReference type="RefSeq" id="WP_341982836.1">
    <property type="nucleotide sequence ID" value="NZ_JBBYAF010000015.1"/>
</dbReference>
<dbReference type="NCBIfam" id="TIGR00912">
    <property type="entry name" value="2A0309"/>
    <property type="match status" value="1"/>
</dbReference>
<evidence type="ECO:0000256" key="8">
    <source>
        <dbReference type="SAM" id="Phobius"/>
    </source>
</evidence>
<keyword evidence="4" id="KW-0309">Germination</keyword>
<feature type="transmembrane region" description="Helical" evidence="8">
    <location>
        <begin position="190"/>
        <end position="214"/>
    </location>
</feature>
<dbReference type="PANTHER" id="PTHR34975:SF2">
    <property type="entry name" value="SPORE GERMINATION PROTEIN A2"/>
    <property type="match status" value="1"/>
</dbReference>
<feature type="transmembrane region" description="Helical" evidence="8">
    <location>
        <begin position="342"/>
        <end position="361"/>
    </location>
</feature>
<evidence type="ECO:0000256" key="1">
    <source>
        <dbReference type="ARBA" id="ARBA00004141"/>
    </source>
</evidence>
<dbReference type="Proteomes" id="UP001389717">
    <property type="component" value="Unassembled WGS sequence"/>
</dbReference>
<keyword evidence="5 8" id="KW-0812">Transmembrane</keyword>